<dbReference type="EMBL" id="CP018076">
    <property type="protein sequence ID" value="APE42076.1"/>
    <property type="molecule type" value="Genomic_DNA"/>
</dbReference>
<dbReference type="AlphaFoldDB" id="A0A1J0WCP0"/>
<evidence type="ECO:0008006" key="4">
    <source>
        <dbReference type="Google" id="ProtNLM"/>
    </source>
</evidence>
<gene>
    <name evidence="2" type="ORF">BOO69_00625</name>
</gene>
<reference evidence="2 3" key="1">
    <citation type="submission" date="2016-11" db="EMBL/GenBank/DDBJ databases">
        <title>Complete genome sequence of Sulfitobacter sp. AM1-D1, a toxic bacteria associated with marine dinoflagellate Alexandrium minutum in East China Sea.</title>
        <authorList>
            <person name="Yang Q."/>
            <person name="Zhang X."/>
            <person name="Tian X."/>
        </authorList>
    </citation>
    <scope>NUCLEOTIDE SEQUENCE [LARGE SCALE GENOMIC DNA]</scope>
    <source>
        <strain evidence="2 3">AM1-D1</strain>
    </source>
</reference>
<evidence type="ECO:0000256" key="1">
    <source>
        <dbReference type="SAM" id="MobiDB-lite"/>
    </source>
</evidence>
<sequence>MRLIAAIMTLVALAASGLAGQMLHETLNTLPDEIAGQAEVRTAATEPQPPAPPPSPRRWPAVFGELQPPAPPPPAAEPQPPAPTPEPQPPRPPLDSLGYALKGVVRVDQKIWAMVSHPTGETLLRVGDTLGNGAVIERIDEQGVWVDNGDGDLALLGFTEEKRPPG</sequence>
<protein>
    <recommendedName>
        <fullName evidence="4">Type II secretion system protein GspC N-terminal domain-containing protein</fullName>
    </recommendedName>
</protein>
<evidence type="ECO:0000313" key="2">
    <source>
        <dbReference type="EMBL" id="APE42076.1"/>
    </source>
</evidence>
<feature type="compositionally biased region" description="Pro residues" evidence="1">
    <location>
        <begin position="47"/>
        <end position="57"/>
    </location>
</feature>
<proteinExistence type="predicted"/>
<feature type="region of interest" description="Disordered" evidence="1">
    <location>
        <begin position="37"/>
        <end position="97"/>
    </location>
</feature>
<feature type="compositionally biased region" description="Pro residues" evidence="1">
    <location>
        <begin position="68"/>
        <end position="93"/>
    </location>
</feature>
<dbReference type="STRING" id="1917485.BOO69_00625"/>
<accession>A0A1J0WCP0</accession>
<keyword evidence="3" id="KW-1185">Reference proteome</keyword>
<name>A0A1J0WCP0_9RHOB</name>
<dbReference type="KEGG" id="suam:BOO69_00625"/>
<organism evidence="2 3">
    <name type="scientific">Sulfitobacter alexandrii</name>
    <dbReference type="NCBI Taxonomy" id="1917485"/>
    <lineage>
        <taxon>Bacteria</taxon>
        <taxon>Pseudomonadati</taxon>
        <taxon>Pseudomonadota</taxon>
        <taxon>Alphaproteobacteria</taxon>
        <taxon>Rhodobacterales</taxon>
        <taxon>Roseobacteraceae</taxon>
        <taxon>Sulfitobacter</taxon>
    </lineage>
</organism>
<evidence type="ECO:0000313" key="3">
    <source>
        <dbReference type="Proteomes" id="UP000181897"/>
    </source>
</evidence>
<dbReference type="Proteomes" id="UP000181897">
    <property type="component" value="Chromosome"/>
</dbReference>